<dbReference type="Proteomes" id="UP000677305">
    <property type="component" value="Chromosome"/>
</dbReference>
<sequence length="133" mass="15416">MNKGEVINLVYKSDLSKRAMLVILYLINRADPNMTCFPSVKRIAQDCSISPRTVQRALNDIIETGFLKRESRFHEKGGQRSNYYTILKGEVKIREENLFQDEIIRDDNEIKVEQLPKISVFQRLKQSLGVILS</sequence>
<dbReference type="InterPro" id="IPR036390">
    <property type="entry name" value="WH_DNA-bd_sf"/>
</dbReference>
<dbReference type="AlphaFoldDB" id="A0A8J8SE29"/>
<keyword evidence="2" id="KW-1185">Reference proteome</keyword>
<organism evidence="1 2">
    <name type="scientific">Vallitalea guaymasensis</name>
    <dbReference type="NCBI Taxonomy" id="1185412"/>
    <lineage>
        <taxon>Bacteria</taxon>
        <taxon>Bacillati</taxon>
        <taxon>Bacillota</taxon>
        <taxon>Clostridia</taxon>
        <taxon>Lachnospirales</taxon>
        <taxon>Vallitaleaceae</taxon>
        <taxon>Vallitalea</taxon>
    </lineage>
</organism>
<dbReference type="RefSeq" id="WP_212691211.1">
    <property type="nucleotide sequence ID" value="NZ_CP058561.1"/>
</dbReference>
<proteinExistence type="predicted"/>
<gene>
    <name evidence="1" type="ORF">HYG85_20305</name>
</gene>
<dbReference type="EMBL" id="CP058561">
    <property type="protein sequence ID" value="QUH31135.1"/>
    <property type="molecule type" value="Genomic_DNA"/>
</dbReference>
<name>A0A8J8SE29_9FIRM</name>
<evidence type="ECO:0000313" key="1">
    <source>
        <dbReference type="EMBL" id="QUH31135.1"/>
    </source>
</evidence>
<dbReference type="InterPro" id="IPR036388">
    <property type="entry name" value="WH-like_DNA-bd_sf"/>
</dbReference>
<dbReference type="Gene3D" id="1.10.10.10">
    <property type="entry name" value="Winged helix-like DNA-binding domain superfamily/Winged helix DNA-binding domain"/>
    <property type="match status" value="1"/>
</dbReference>
<accession>A0A8J8SE29</accession>
<dbReference type="Pfam" id="PF13730">
    <property type="entry name" value="HTH_36"/>
    <property type="match status" value="1"/>
</dbReference>
<evidence type="ECO:0000313" key="2">
    <source>
        <dbReference type="Proteomes" id="UP000677305"/>
    </source>
</evidence>
<dbReference type="SUPFAM" id="SSF46785">
    <property type="entry name" value="Winged helix' DNA-binding domain"/>
    <property type="match status" value="1"/>
</dbReference>
<protein>
    <submittedName>
        <fullName evidence="1">Helix-turn-helix domain-containing protein</fullName>
    </submittedName>
</protein>
<reference evidence="1 2" key="1">
    <citation type="submission" date="2020-07" db="EMBL/GenBank/DDBJ databases">
        <title>Vallitalea guaymasensis genome.</title>
        <authorList>
            <person name="Postec A."/>
        </authorList>
    </citation>
    <scope>NUCLEOTIDE SEQUENCE [LARGE SCALE GENOMIC DNA]</scope>
    <source>
        <strain evidence="1 2">Ra1766G1</strain>
    </source>
</reference>
<dbReference type="KEGG" id="vgu:HYG85_20305"/>